<dbReference type="CDD" id="cd02440">
    <property type="entry name" value="AdoMet_MTases"/>
    <property type="match status" value="1"/>
</dbReference>
<keyword evidence="3" id="KW-0489">Methyltransferase</keyword>
<protein>
    <submittedName>
        <fullName evidence="3">Methyltransferase domain-containing protein</fullName>
    </submittedName>
</protein>
<dbReference type="GO" id="GO:0008168">
    <property type="term" value="F:methyltransferase activity"/>
    <property type="evidence" value="ECO:0007669"/>
    <property type="project" value="UniProtKB-KW"/>
</dbReference>
<organism evidence="3 4">
    <name type="scientific">Friedmanniella luteola</name>
    <dbReference type="NCBI Taxonomy" id="546871"/>
    <lineage>
        <taxon>Bacteria</taxon>
        <taxon>Bacillati</taxon>
        <taxon>Actinomycetota</taxon>
        <taxon>Actinomycetes</taxon>
        <taxon>Propionibacteriales</taxon>
        <taxon>Nocardioidaceae</taxon>
        <taxon>Friedmanniella</taxon>
    </lineage>
</organism>
<keyword evidence="3" id="KW-0808">Transferase</keyword>
<dbReference type="PANTHER" id="PTHR43464">
    <property type="entry name" value="METHYLTRANSFERASE"/>
    <property type="match status" value="1"/>
</dbReference>
<evidence type="ECO:0000313" key="3">
    <source>
        <dbReference type="EMBL" id="SDT39176.1"/>
    </source>
</evidence>
<dbReference type="InterPro" id="IPR041698">
    <property type="entry name" value="Methyltransf_25"/>
</dbReference>
<evidence type="ECO:0000256" key="1">
    <source>
        <dbReference type="SAM" id="MobiDB-lite"/>
    </source>
</evidence>
<dbReference type="Proteomes" id="UP000199092">
    <property type="component" value="Chromosome I"/>
</dbReference>
<dbReference type="EMBL" id="LT629749">
    <property type="protein sequence ID" value="SDT39176.1"/>
    <property type="molecule type" value="Genomic_DNA"/>
</dbReference>
<evidence type="ECO:0000259" key="2">
    <source>
        <dbReference type="Pfam" id="PF13649"/>
    </source>
</evidence>
<dbReference type="Pfam" id="PF13649">
    <property type="entry name" value="Methyltransf_25"/>
    <property type="match status" value="1"/>
</dbReference>
<dbReference type="STRING" id="546871.SAMN04488543_4118"/>
<dbReference type="Gene3D" id="2.20.130.10">
    <property type="entry name" value="CAC2371-like domains"/>
    <property type="match status" value="1"/>
</dbReference>
<dbReference type="Gene3D" id="3.40.50.150">
    <property type="entry name" value="Vaccinia Virus protein VP39"/>
    <property type="match status" value="1"/>
</dbReference>
<feature type="domain" description="Methyltransferase" evidence="2">
    <location>
        <begin position="60"/>
        <end position="149"/>
    </location>
</feature>
<feature type="region of interest" description="Disordered" evidence="1">
    <location>
        <begin position="38"/>
        <end position="66"/>
    </location>
</feature>
<dbReference type="AlphaFoldDB" id="A0A1H2A107"/>
<name>A0A1H2A107_9ACTN</name>
<dbReference type="GO" id="GO:0032259">
    <property type="term" value="P:methylation"/>
    <property type="evidence" value="ECO:0007669"/>
    <property type="project" value="UniProtKB-KW"/>
</dbReference>
<evidence type="ECO:0000313" key="4">
    <source>
        <dbReference type="Proteomes" id="UP000199092"/>
    </source>
</evidence>
<proteinExistence type="predicted"/>
<dbReference type="OrthoDB" id="189743at2"/>
<sequence>MTDYHFYTDLAPYWPLVSAPEEYAEEAAFAAALLRTAEPPASGAPGEDDPSGGPRPRQTVLELGSGGGNNAAHLKHAFTMTLVDLSPQMLAVSERLNPECEHLQGDMRTLRLGRTFDAVFVHDAVEYMTGEDDLRQAVATVFAHCRPGGVAVLVPDHIAENYEPGTDHGGTDADDGRGLRYLAWSHPAEPGATTATTDYAFLVRAADGSVSVAHDTHVLGLFPRETWLRVLTEAGFRARSVAEVTQDDRLPREFFVGSRPAEGEPG</sequence>
<dbReference type="InterPro" id="IPR029063">
    <property type="entry name" value="SAM-dependent_MTases_sf"/>
</dbReference>
<reference evidence="3 4" key="1">
    <citation type="submission" date="2016-10" db="EMBL/GenBank/DDBJ databases">
        <authorList>
            <person name="de Groot N.N."/>
        </authorList>
    </citation>
    <scope>NUCLEOTIDE SEQUENCE [LARGE SCALE GENOMIC DNA]</scope>
    <source>
        <strain evidence="3 4">DSM 21741</strain>
    </source>
</reference>
<keyword evidence="4" id="KW-1185">Reference proteome</keyword>
<dbReference type="PANTHER" id="PTHR43464:SF83">
    <property type="entry name" value="MALONYL-[ACYL-CARRIER PROTEIN] O-METHYLTRANSFERASE"/>
    <property type="match status" value="1"/>
</dbReference>
<gene>
    <name evidence="3" type="ORF">SAMN04488543_4118</name>
</gene>
<dbReference type="RefSeq" id="WP_091415611.1">
    <property type="nucleotide sequence ID" value="NZ_LT629749.1"/>
</dbReference>
<accession>A0A1H2A107</accession>
<dbReference type="SUPFAM" id="SSF53335">
    <property type="entry name" value="S-adenosyl-L-methionine-dependent methyltransferases"/>
    <property type="match status" value="1"/>
</dbReference>